<organism evidence="1 2">
    <name type="scientific">Flavivirga aquimarina</name>
    <dbReference type="NCBI Taxonomy" id="2027862"/>
    <lineage>
        <taxon>Bacteria</taxon>
        <taxon>Pseudomonadati</taxon>
        <taxon>Bacteroidota</taxon>
        <taxon>Flavobacteriia</taxon>
        <taxon>Flavobacteriales</taxon>
        <taxon>Flavobacteriaceae</taxon>
        <taxon>Flavivirga</taxon>
    </lineage>
</organism>
<reference evidence="1" key="1">
    <citation type="submission" date="2023-07" db="EMBL/GenBank/DDBJ databases">
        <title>Two novel species in the genus Flavivirga.</title>
        <authorList>
            <person name="Kwon K."/>
        </authorList>
    </citation>
    <scope>NUCLEOTIDE SEQUENCE</scope>
    <source>
        <strain evidence="1">KCTC 52353</strain>
    </source>
</reference>
<dbReference type="Proteomes" id="UP001176883">
    <property type="component" value="Unassembled WGS sequence"/>
</dbReference>
<keyword evidence="2" id="KW-1185">Reference proteome</keyword>
<dbReference type="RefSeq" id="WP_303276466.1">
    <property type="nucleotide sequence ID" value="NZ_JAUOEK010000053.1"/>
</dbReference>
<gene>
    <name evidence="1" type="ORF">Q4Q35_03110</name>
</gene>
<evidence type="ECO:0008006" key="3">
    <source>
        <dbReference type="Google" id="ProtNLM"/>
    </source>
</evidence>
<dbReference type="EMBL" id="JAUOEK010000053">
    <property type="protein sequence ID" value="MDO5968784.1"/>
    <property type="molecule type" value="Genomic_DNA"/>
</dbReference>
<evidence type="ECO:0000313" key="1">
    <source>
        <dbReference type="EMBL" id="MDO5968784.1"/>
    </source>
</evidence>
<name>A0ABT8W6T7_9FLAO</name>
<accession>A0ABT8W6T7</accession>
<comment type="caution">
    <text evidence="1">The sequence shown here is derived from an EMBL/GenBank/DDBJ whole genome shotgun (WGS) entry which is preliminary data.</text>
</comment>
<protein>
    <recommendedName>
        <fullName evidence="3">STAS/SEC14 domain-containing protein</fullName>
    </recommendedName>
</protein>
<evidence type="ECO:0000313" key="2">
    <source>
        <dbReference type="Proteomes" id="UP001176883"/>
    </source>
</evidence>
<sequence>MKSCKLSFATAYIIRNNLAELIVNEGIEVDEVMVDEIHDFLLTNLEAPFSLFVNKKHSYSYTFQAQRKIVSLDEISTIAIVVTSSGALMSAEMLMNISGDLAQKIKVFQEREEALTWLNGG</sequence>
<proteinExistence type="predicted"/>